<reference evidence="2 3" key="1">
    <citation type="submission" date="2023-04" db="EMBL/GenBank/DDBJ databases">
        <authorList>
            <person name="Otstavnykh N."/>
            <person name="Seitkalieva A."/>
            <person name="Bystritskaya E."/>
        </authorList>
    </citation>
    <scope>NUCLEOTIDE SEQUENCE [LARGE SCALE GENOMIC DNA]</scope>
    <source>
        <strain evidence="2 3">NRIC 0815</strain>
    </source>
</reference>
<sequence length="323" mass="33821">MTPEPQRLQYLDAMGLTAWVGRYQLPNALPTQACDWPEPQAAEAVAPQARLHALIDEAPRPPAAHQTADASHGSSAQAGGMAGSATPRPAGPSPASSARALLGMAPAAVEASAAATSPAPGAAETSSTASWGTPPTQVTAEAPAADEAVTPPAADKPPLRFSVQLAALEGRWLIMLPGDEAPHLEGEALLKALWRAAGIEAASGLTFSHFRWPLLPNLKASAPLEEAREGLHAFLSGPARRGWQPERLLIFGSDEASETLREVLGITASQRGEATSSLLNLPVWQGPALSALARSSEAKRKLWPLLIRWGREWQSASPQTDAS</sequence>
<reference evidence="3" key="2">
    <citation type="submission" date="2023-07" db="EMBL/GenBank/DDBJ databases">
        <title>Genome-based characterization of strain KMM 296 and proposal for reclassification of Cobetia litoralis and Cobetia pacifica, and emended description of the species Cobetia amphilecti and Cobetia marina.</title>
        <authorList>
            <person name="Balabanova L."/>
            <person name="Nedashkovskaya O."/>
        </authorList>
    </citation>
    <scope>NUCLEOTIDE SEQUENCE [LARGE SCALE GENOMIC DNA]</scope>
    <source>
        <strain evidence="3">NRIC 0815</strain>
    </source>
</reference>
<protein>
    <submittedName>
        <fullName evidence="2">Uncharacterized protein</fullName>
    </submittedName>
</protein>
<evidence type="ECO:0000313" key="2">
    <source>
        <dbReference type="EMBL" id="MDI5884692.1"/>
    </source>
</evidence>
<evidence type="ECO:0000313" key="3">
    <source>
        <dbReference type="Proteomes" id="UP001229025"/>
    </source>
</evidence>
<feature type="region of interest" description="Disordered" evidence="1">
    <location>
        <begin position="61"/>
        <end position="98"/>
    </location>
</feature>
<keyword evidence="3" id="KW-1185">Reference proteome</keyword>
<dbReference type="RefSeq" id="WP_284726879.1">
    <property type="nucleotide sequence ID" value="NZ_JASCSA010000007.1"/>
</dbReference>
<dbReference type="EMBL" id="JASCSA010000007">
    <property type="protein sequence ID" value="MDI5884692.1"/>
    <property type="molecule type" value="Genomic_DNA"/>
</dbReference>
<feature type="compositionally biased region" description="Low complexity" evidence="1">
    <location>
        <begin position="115"/>
        <end position="130"/>
    </location>
</feature>
<feature type="compositionally biased region" description="Low complexity" evidence="1">
    <location>
        <begin position="68"/>
        <end position="98"/>
    </location>
</feature>
<gene>
    <name evidence="2" type="ORF">QLT01_10035</name>
</gene>
<dbReference type="Proteomes" id="UP001229025">
    <property type="component" value="Unassembled WGS sequence"/>
</dbReference>
<accession>A0ABT6UPQ4</accession>
<feature type="region of interest" description="Disordered" evidence="1">
    <location>
        <begin position="115"/>
        <end position="156"/>
    </location>
</feature>
<name>A0ABT6UPQ4_9GAMM</name>
<comment type="caution">
    <text evidence="2">The sequence shown here is derived from an EMBL/GenBank/DDBJ whole genome shotgun (WGS) entry which is preliminary data.</text>
</comment>
<evidence type="ECO:0000256" key="1">
    <source>
        <dbReference type="SAM" id="MobiDB-lite"/>
    </source>
</evidence>
<proteinExistence type="predicted"/>
<organism evidence="2 3">
    <name type="scientific">Cobetia amphilecti</name>
    <dbReference type="NCBI Taxonomy" id="1055104"/>
    <lineage>
        <taxon>Bacteria</taxon>
        <taxon>Pseudomonadati</taxon>
        <taxon>Pseudomonadota</taxon>
        <taxon>Gammaproteobacteria</taxon>
        <taxon>Oceanospirillales</taxon>
        <taxon>Halomonadaceae</taxon>
        <taxon>Cobetia</taxon>
    </lineage>
</organism>